<dbReference type="AlphaFoldDB" id="A0A0P6WVN1"/>
<dbReference type="SUPFAM" id="SSF48371">
    <property type="entry name" value="ARM repeat"/>
    <property type="match status" value="1"/>
</dbReference>
<sequence>MPQNSNSIPFQSVLDALVENGKPFPASYLTRFSDIQSSDLALLKKTWEDVKPKRRLNLVEDLIKFNEKTTIACFDDVAVFFLTDDDARVRTAAIRLLRESEDPRIVERLIKLLEKDKQLIVRAAAAGGLGPFVLLGELDKISAEKLAHIERVLLSRITGTDDDLVRRSALEAMGYSSRKEMVNLISEAFEENDPDWVASSLVAMGRSASDEWEMHILRSLFHPDPVVRIEAIRAAGSLNLTRAVEPLLELLDAGESNKELRFAAIWALSEIGGEKANAALESLLDNAATDEEADFIEDAIDNIGYGDSSLGLDFLDLDDLRQNASTYQDSDDELYEEDELDEEGYGNDDYDQEPPSEQSARYDYD</sequence>
<dbReference type="EMBL" id="LGCK01000003">
    <property type="protein sequence ID" value="KPL74312.1"/>
    <property type="molecule type" value="Genomic_DNA"/>
</dbReference>
<reference evidence="2 3" key="1">
    <citation type="submission" date="2015-07" db="EMBL/GenBank/DDBJ databases">
        <title>Genome sequence of Leptolinea tardivitalis DSM 16556.</title>
        <authorList>
            <person name="Hemp J."/>
            <person name="Ward L.M."/>
            <person name="Pace L.A."/>
            <person name="Fischer W.W."/>
        </authorList>
    </citation>
    <scope>NUCLEOTIDE SEQUENCE [LARGE SCALE GENOMIC DNA]</scope>
    <source>
        <strain evidence="2 3">YMTK-2</strain>
    </source>
</reference>
<gene>
    <name evidence="2" type="ORF">ADM99_01725</name>
</gene>
<dbReference type="OrthoDB" id="151345at2"/>
<dbReference type="Proteomes" id="UP000050430">
    <property type="component" value="Unassembled WGS sequence"/>
</dbReference>
<dbReference type="STRING" id="229920.ADM99_01725"/>
<evidence type="ECO:0000313" key="2">
    <source>
        <dbReference type="EMBL" id="KPL74312.1"/>
    </source>
</evidence>
<evidence type="ECO:0008006" key="4">
    <source>
        <dbReference type="Google" id="ProtNLM"/>
    </source>
</evidence>
<feature type="region of interest" description="Disordered" evidence="1">
    <location>
        <begin position="325"/>
        <end position="365"/>
    </location>
</feature>
<dbReference type="RefSeq" id="WP_062420772.1">
    <property type="nucleotide sequence ID" value="NZ_BBYA01000004.1"/>
</dbReference>
<name>A0A0P6WVN1_9CHLR</name>
<protein>
    <recommendedName>
        <fullName evidence="4">HEAT repeat domain-containing protein</fullName>
    </recommendedName>
</protein>
<dbReference type="Gene3D" id="1.25.10.10">
    <property type="entry name" value="Leucine-rich Repeat Variant"/>
    <property type="match status" value="2"/>
</dbReference>
<organism evidence="2 3">
    <name type="scientific">Leptolinea tardivitalis</name>
    <dbReference type="NCBI Taxonomy" id="229920"/>
    <lineage>
        <taxon>Bacteria</taxon>
        <taxon>Bacillati</taxon>
        <taxon>Chloroflexota</taxon>
        <taxon>Anaerolineae</taxon>
        <taxon>Anaerolineales</taxon>
        <taxon>Anaerolineaceae</taxon>
        <taxon>Leptolinea</taxon>
    </lineage>
</organism>
<keyword evidence="3" id="KW-1185">Reference proteome</keyword>
<feature type="compositionally biased region" description="Acidic residues" evidence="1">
    <location>
        <begin position="329"/>
        <end position="354"/>
    </location>
</feature>
<dbReference type="PANTHER" id="PTHR12697:SF5">
    <property type="entry name" value="DEOXYHYPUSINE HYDROXYLASE"/>
    <property type="match status" value="1"/>
</dbReference>
<dbReference type="SMART" id="SM00567">
    <property type="entry name" value="EZ_HEAT"/>
    <property type="match status" value="4"/>
</dbReference>
<dbReference type="GO" id="GO:0016491">
    <property type="term" value="F:oxidoreductase activity"/>
    <property type="evidence" value="ECO:0007669"/>
    <property type="project" value="TreeGrafter"/>
</dbReference>
<dbReference type="InterPro" id="IPR016024">
    <property type="entry name" value="ARM-type_fold"/>
</dbReference>
<comment type="caution">
    <text evidence="2">The sequence shown here is derived from an EMBL/GenBank/DDBJ whole genome shotgun (WGS) entry which is preliminary data.</text>
</comment>
<dbReference type="InterPro" id="IPR004155">
    <property type="entry name" value="PBS_lyase_HEAT"/>
</dbReference>
<dbReference type="PANTHER" id="PTHR12697">
    <property type="entry name" value="PBS LYASE HEAT-LIKE PROTEIN"/>
    <property type="match status" value="1"/>
</dbReference>
<dbReference type="InterPro" id="IPR011989">
    <property type="entry name" value="ARM-like"/>
</dbReference>
<evidence type="ECO:0000256" key="1">
    <source>
        <dbReference type="SAM" id="MobiDB-lite"/>
    </source>
</evidence>
<accession>A0A0P6WVN1</accession>
<dbReference type="Pfam" id="PF13646">
    <property type="entry name" value="HEAT_2"/>
    <property type="match status" value="2"/>
</dbReference>
<proteinExistence type="predicted"/>
<evidence type="ECO:0000313" key="3">
    <source>
        <dbReference type="Proteomes" id="UP000050430"/>
    </source>
</evidence>